<evidence type="ECO:0000313" key="1">
    <source>
        <dbReference type="EMBL" id="ROO83271.1"/>
    </source>
</evidence>
<sequence length="222" mass="23810">MSEFAVVSEFQRRRPAGKALRAGLAVAVAAGGVLAVSALPAAAAPKKCYAGQWVSTGLTAKISGRSNETGKMQNVKYQGMAGIKLKLHPVDGLVYNFTGSKRETFAGTNVEGERTEGWEKLTGVLYLPAKITGDKKGVITSKNKKAKGPATGTGQNTKPEIASWGTWKVADHAKIGHFDTPVVKKATFTCTPGKKLVIKDVRKWDTFTETLTMNFKPKKKKA</sequence>
<dbReference type="Proteomes" id="UP000272400">
    <property type="component" value="Unassembled WGS sequence"/>
</dbReference>
<dbReference type="AlphaFoldDB" id="A0A3N1CPM6"/>
<comment type="caution">
    <text evidence="1">The sequence shown here is derived from an EMBL/GenBank/DDBJ whole genome shotgun (WGS) entry which is preliminary data.</text>
</comment>
<name>A0A3N1CPM6_9ACTN</name>
<proteinExistence type="predicted"/>
<dbReference type="RefSeq" id="WP_148085867.1">
    <property type="nucleotide sequence ID" value="NZ_RJKE01000001.1"/>
</dbReference>
<keyword evidence="2" id="KW-1185">Reference proteome</keyword>
<organism evidence="1 2">
    <name type="scientific">Actinocorallia herbida</name>
    <dbReference type="NCBI Taxonomy" id="58109"/>
    <lineage>
        <taxon>Bacteria</taxon>
        <taxon>Bacillati</taxon>
        <taxon>Actinomycetota</taxon>
        <taxon>Actinomycetes</taxon>
        <taxon>Streptosporangiales</taxon>
        <taxon>Thermomonosporaceae</taxon>
        <taxon>Actinocorallia</taxon>
    </lineage>
</organism>
<accession>A0A3N1CPM6</accession>
<dbReference type="EMBL" id="RJKE01000001">
    <property type="protein sequence ID" value="ROO83271.1"/>
    <property type="molecule type" value="Genomic_DNA"/>
</dbReference>
<protein>
    <submittedName>
        <fullName evidence="1">Uncharacterized protein</fullName>
    </submittedName>
</protein>
<gene>
    <name evidence="1" type="ORF">EDD29_0766</name>
</gene>
<reference evidence="1 2" key="1">
    <citation type="submission" date="2018-11" db="EMBL/GenBank/DDBJ databases">
        <title>Sequencing the genomes of 1000 actinobacteria strains.</title>
        <authorList>
            <person name="Klenk H.-P."/>
        </authorList>
    </citation>
    <scope>NUCLEOTIDE SEQUENCE [LARGE SCALE GENOMIC DNA]</scope>
    <source>
        <strain evidence="1 2">DSM 44254</strain>
    </source>
</reference>
<evidence type="ECO:0000313" key="2">
    <source>
        <dbReference type="Proteomes" id="UP000272400"/>
    </source>
</evidence>
<dbReference type="OrthoDB" id="9840898at2"/>